<proteinExistence type="predicted"/>
<organism evidence="1 2">
    <name type="scientific">Phytophthora nicotianae P1976</name>
    <dbReference type="NCBI Taxonomy" id="1317066"/>
    <lineage>
        <taxon>Eukaryota</taxon>
        <taxon>Sar</taxon>
        <taxon>Stramenopiles</taxon>
        <taxon>Oomycota</taxon>
        <taxon>Peronosporomycetes</taxon>
        <taxon>Peronosporales</taxon>
        <taxon>Peronosporaceae</taxon>
        <taxon>Phytophthora</taxon>
    </lineage>
</organism>
<dbReference type="EMBL" id="ANJA01000367">
    <property type="protein sequence ID" value="ETO84068.1"/>
    <property type="molecule type" value="Genomic_DNA"/>
</dbReference>
<evidence type="ECO:0000313" key="1">
    <source>
        <dbReference type="EMBL" id="ETO84068.1"/>
    </source>
</evidence>
<evidence type="ECO:0000313" key="2">
    <source>
        <dbReference type="Proteomes" id="UP000028582"/>
    </source>
</evidence>
<protein>
    <recommendedName>
        <fullName evidence="3">Peptidase S33 tripeptidyl aminopeptidase-like C-terminal domain-containing protein</fullName>
    </recommendedName>
</protein>
<comment type="caution">
    <text evidence="1">The sequence shown here is derived from an EMBL/GenBank/DDBJ whole genome shotgun (WGS) entry which is preliminary data.</text>
</comment>
<evidence type="ECO:0008006" key="3">
    <source>
        <dbReference type="Google" id="ProtNLM"/>
    </source>
</evidence>
<sequence length="134" mass="14704">MPTLSEMKARFTGAKMSEDGGFYSAIPEYCAFFKEKSALCNEFNASVLLLSGKLDAQTPHVFAEYLLNELQGDPSSEVCGMKVLASYVRGGGSLDNLYVHEMPTFNVINPATYLYMYFGTDDAYDGVYNASLVA</sequence>
<gene>
    <name evidence="1" type="ORF">F444_01983</name>
</gene>
<accession>A0A081AYV7</accession>
<dbReference type="AlphaFoldDB" id="A0A081AYV7"/>
<dbReference type="Proteomes" id="UP000028582">
    <property type="component" value="Unassembled WGS sequence"/>
</dbReference>
<name>A0A081AYV7_PHYNI</name>
<reference evidence="1 2" key="1">
    <citation type="submission" date="2013-11" db="EMBL/GenBank/DDBJ databases">
        <title>The Genome Sequence of Phytophthora parasitica P1976.</title>
        <authorList>
            <consortium name="The Broad Institute Genomics Platform"/>
            <person name="Russ C."/>
            <person name="Tyler B."/>
            <person name="Panabieres F."/>
            <person name="Shan W."/>
            <person name="Tripathy S."/>
            <person name="Grunwald N."/>
            <person name="Machado M."/>
            <person name="Johnson C.S."/>
            <person name="Walker B."/>
            <person name="Young S."/>
            <person name="Zeng Q."/>
            <person name="Gargeya S."/>
            <person name="Fitzgerald M."/>
            <person name="Haas B."/>
            <person name="Abouelleil A."/>
            <person name="Allen A.W."/>
            <person name="Alvarado L."/>
            <person name="Arachchi H.M."/>
            <person name="Berlin A.M."/>
            <person name="Chapman S.B."/>
            <person name="Gainer-Dewar J."/>
            <person name="Goldberg J."/>
            <person name="Griggs A."/>
            <person name="Gujja S."/>
            <person name="Hansen M."/>
            <person name="Howarth C."/>
            <person name="Imamovic A."/>
            <person name="Ireland A."/>
            <person name="Larimer J."/>
            <person name="McCowan C."/>
            <person name="Murphy C."/>
            <person name="Pearson M."/>
            <person name="Poon T.W."/>
            <person name="Priest M."/>
            <person name="Roberts A."/>
            <person name="Saif S."/>
            <person name="Shea T."/>
            <person name="Sisk P."/>
            <person name="Sykes S."/>
            <person name="Wortman J."/>
            <person name="Nusbaum C."/>
            <person name="Birren B."/>
        </authorList>
    </citation>
    <scope>NUCLEOTIDE SEQUENCE [LARGE SCALE GENOMIC DNA]</scope>
    <source>
        <strain evidence="1 2">P1976</strain>
    </source>
</reference>